<evidence type="ECO:0000313" key="3">
    <source>
        <dbReference type="Proteomes" id="UP000235145"/>
    </source>
</evidence>
<dbReference type="EMBL" id="NBSK02000006">
    <property type="protein sequence ID" value="KAJ0200810.1"/>
    <property type="molecule type" value="Genomic_DNA"/>
</dbReference>
<keyword evidence="3" id="KW-1185">Reference proteome</keyword>
<evidence type="ECO:0000259" key="1">
    <source>
        <dbReference type="PROSITE" id="PS50878"/>
    </source>
</evidence>
<comment type="caution">
    <text evidence="2">The sequence shown here is derived from an EMBL/GenBank/DDBJ whole genome shotgun (WGS) entry which is preliminary data.</text>
</comment>
<dbReference type="PANTHER" id="PTHR33116:SF79">
    <property type="entry name" value="REVERSE TRANSCRIPTASE DOMAIN, ZINC FINGER, CCHC-TYPE-RELATED"/>
    <property type="match status" value="1"/>
</dbReference>
<proteinExistence type="predicted"/>
<sequence length="413" mass="46783">MFKVDFEKAYDSVSWEYLDKVMGFLGFGEKWRAWIRGLCSNARSSVLINGSPTDEFQLFRDLRQGDPISPFLFIIAMEGLHILEDAVAEGVFRGAPLGSDEVRISHLFYADDAIFLGEWDVSNIQNLIRILRCFYLVSGLKLNLIKSNLYWVGVNQVEIASLASFTGCSDGTLPFVYLGIPIGESMVRLKGWQIIIDCFKKRLSSWKVKLLSIGGRLTLINSVLGSLGIYLFSLFRLPVIVCHSLEVLRARFFWVVDEGQHRIHWVNWKLILNSYAHEGLGFGGGFSDDSRIRTGGGVWQKIVGSINHLHENGCIPSNSMYRVEAFALVVNQDARVSDYWDSGGWNFHWRRGIRGGAESTQYDDLMETLNPIHLGEMSNKWSRELESSGIFTLKLARNWVDDMSLPMGSMPTR</sequence>
<dbReference type="Pfam" id="PF00078">
    <property type="entry name" value="RVT_1"/>
    <property type="match status" value="1"/>
</dbReference>
<dbReference type="Proteomes" id="UP000235145">
    <property type="component" value="Unassembled WGS sequence"/>
</dbReference>
<organism evidence="2 3">
    <name type="scientific">Lactuca sativa</name>
    <name type="common">Garden lettuce</name>
    <dbReference type="NCBI Taxonomy" id="4236"/>
    <lineage>
        <taxon>Eukaryota</taxon>
        <taxon>Viridiplantae</taxon>
        <taxon>Streptophyta</taxon>
        <taxon>Embryophyta</taxon>
        <taxon>Tracheophyta</taxon>
        <taxon>Spermatophyta</taxon>
        <taxon>Magnoliopsida</taxon>
        <taxon>eudicotyledons</taxon>
        <taxon>Gunneridae</taxon>
        <taxon>Pentapetalae</taxon>
        <taxon>asterids</taxon>
        <taxon>campanulids</taxon>
        <taxon>Asterales</taxon>
        <taxon>Asteraceae</taxon>
        <taxon>Cichorioideae</taxon>
        <taxon>Cichorieae</taxon>
        <taxon>Lactucinae</taxon>
        <taxon>Lactuca</taxon>
    </lineage>
</organism>
<dbReference type="PROSITE" id="PS50878">
    <property type="entry name" value="RT_POL"/>
    <property type="match status" value="1"/>
</dbReference>
<reference evidence="2 3" key="1">
    <citation type="journal article" date="2017" name="Nat. Commun.">
        <title>Genome assembly with in vitro proximity ligation data and whole-genome triplication in lettuce.</title>
        <authorList>
            <person name="Reyes-Chin-Wo S."/>
            <person name="Wang Z."/>
            <person name="Yang X."/>
            <person name="Kozik A."/>
            <person name="Arikit S."/>
            <person name="Song C."/>
            <person name="Xia L."/>
            <person name="Froenicke L."/>
            <person name="Lavelle D.O."/>
            <person name="Truco M.J."/>
            <person name="Xia R."/>
            <person name="Zhu S."/>
            <person name="Xu C."/>
            <person name="Xu H."/>
            <person name="Xu X."/>
            <person name="Cox K."/>
            <person name="Korf I."/>
            <person name="Meyers B.C."/>
            <person name="Michelmore R.W."/>
        </authorList>
    </citation>
    <scope>NUCLEOTIDE SEQUENCE [LARGE SCALE GENOMIC DNA]</scope>
    <source>
        <strain evidence="3">cv. Salinas</strain>
        <tissue evidence="2">Seedlings</tissue>
    </source>
</reference>
<evidence type="ECO:0000313" key="2">
    <source>
        <dbReference type="EMBL" id="KAJ0200810.1"/>
    </source>
</evidence>
<gene>
    <name evidence="2" type="ORF">LSAT_V11C600330170</name>
</gene>
<feature type="domain" description="Reverse transcriptase" evidence="1">
    <location>
        <begin position="1"/>
        <end position="182"/>
    </location>
</feature>
<dbReference type="PANTHER" id="PTHR33116">
    <property type="entry name" value="REVERSE TRANSCRIPTASE ZINC-BINDING DOMAIN-CONTAINING PROTEIN-RELATED-RELATED"/>
    <property type="match status" value="1"/>
</dbReference>
<dbReference type="AlphaFoldDB" id="A0A9R1V6W3"/>
<protein>
    <recommendedName>
        <fullName evidence="1">Reverse transcriptase domain-containing protein</fullName>
    </recommendedName>
</protein>
<name>A0A9R1V6W3_LACSA</name>
<dbReference type="InterPro" id="IPR000477">
    <property type="entry name" value="RT_dom"/>
</dbReference>
<accession>A0A9R1V6W3</accession>